<feature type="region of interest" description="Disordered" evidence="1">
    <location>
        <begin position="267"/>
        <end position="397"/>
    </location>
</feature>
<accession>F7B609</accession>
<dbReference type="HOGENOM" id="CLU_667212_0_0_1"/>
<protein>
    <submittedName>
        <fullName evidence="2">Uncharacterized protein</fullName>
    </submittedName>
</protein>
<feature type="compositionally biased region" description="Polar residues" evidence="1">
    <location>
        <begin position="379"/>
        <end position="397"/>
    </location>
</feature>
<keyword evidence="3" id="KW-1185">Reference proteome</keyword>
<reference evidence="3" key="1">
    <citation type="journal article" date="2002" name="Science">
        <title>The draft genome of Ciona intestinalis: insights into chordate and vertebrate origins.</title>
        <authorList>
            <person name="Dehal P."/>
            <person name="Satou Y."/>
            <person name="Campbell R.K."/>
            <person name="Chapman J."/>
            <person name="Degnan B."/>
            <person name="De Tomaso A."/>
            <person name="Davidson B."/>
            <person name="Di Gregorio A."/>
            <person name="Gelpke M."/>
            <person name="Goodstein D.M."/>
            <person name="Harafuji N."/>
            <person name="Hastings K.E."/>
            <person name="Ho I."/>
            <person name="Hotta K."/>
            <person name="Huang W."/>
            <person name="Kawashima T."/>
            <person name="Lemaire P."/>
            <person name="Martinez D."/>
            <person name="Meinertzhagen I.A."/>
            <person name="Necula S."/>
            <person name="Nonaka M."/>
            <person name="Putnam N."/>
            <person name="Rash S."/>
            <person name="Saiga H."/>
            <person name="Satake M."/>
            <person name="Terry A."/>
            <person name="Yamada L."/>
            <person name="Wang H.G."/>
            <person name="Awazu S."/>
            <person name="Azumi K."/>
            <person name="Boore J."/>
            <person name="Branno M."/>
            <person name="Chin-Bow S."/>
            <person name="DeSantis R."/>
            <person name="Doyle S."/>
            <person name="Francino P."/>
            <person name="Keys D.N."/>
            <person name="Haga S."/>
            <person name="Hayashi H."/>
            <person name="Hino K."/>
            <person name="Imai K.S."/>
            <person name="Inaba K."/>
            <person name="Kano S."/>
            <person name="Kobayashi K."/>
            <person name="Kobayashi M."/>
            <person name="Lee B.I."/>
            <person name="Makabe K.W."/>
            <person name="Manohar C."/>
            <person name="Matassi G."/>
            <person name="Medina M."/>
            <person name="Mochizuki Y."/>
            <person name="Mount S."/>
            <person name="Morishita T."/>
            <person name="Miura S."/>
            <person name="Nakayama A."/>
            <person name="Nishizaka S."/>
            <person name="Nomoto H."/>
            <person name="Ohta F."/>
            <person name="Oishi K."/>
            <person name="Rigoutsos I."/>
            <person name="Sano M."/>
            <person name="Sasaki A."/>
            <person name="Sasakura Y."/>
            <person name="Shoguchi E."/>
            <person name="Shin-i T."/>
            <person name="Spagnuolo A."/>
            <person name="Stainier D."/>
            <person name="Suzuki M.M."/>
            <person name="Tassy O."/>
            <person name="Takatori N."/>
            <person name="Tokuoka M."/>
            <person name="Yagi K."/>
            <person name="Yoshizaki F."/>
            <person name="Wada S."/>
            <person name="Zhang C."/>
            <person name="Hyatt P.D."/>
            <person name="Larimer F."/>
            <person name="Detter C."/>
            <person name="Doggett N."/>
            <person name="Glavina T."/>
            <person name="Hawkins T."/>
            <person name="Richardson P."/>
            <person name="Lucas S."/>
            <person name="Kohara Y."/>
            <person name="Levine M."/>
            <person name="Satoh N."/>
            <person name="Rokhsar D.S."/>
        </authorList>
    </citation>
    <scope>NUCLEOTIDE SEQUENCE [LARGE SCALE GENOMIC DNA]</scope>
</reference>
<dbReference type="Ensembl" id="ENSCINT00000008649.3">
    <property type="protein sequence ID" value="ENSCINP00000008649.3"/>
    <property type="gene ID" value="ENSCING00000004184.3"/>
</dbReference>
<feature type="compositionally biased region" description="Basic and acidic residues" evidence="1">
    <location>
        <begin position="315"/>
        <end position="331"/>
    </location>
</feature>
<feature type="compositionally biased region" description="Basic and acidic residues" evidence="1">
    <location>
        <begin position="338"/>
        <end position="350"/>
    </location>
</feature>
<name>F7B609_CIOIN</name>
<organism evidence="2 3">
    <name type="scientific">Ciona intestinalis</name>
    <name type="common">Transparent sea squirt</name>
    <name type="synonym">Ascidia intestinalis</name>
    <dbReference type="NCBI Taxonomy" id="7719"/>
    <lineage>
        <taxon>Eukaryota</taxon>
        <taxon>Metazoa</taxon>
        <taxon>Chordata</taxon>
        <taxon>Tunicata</taxon>
        <taxon>Ascidiacea</taxon>
        <taxon>Phlebobranchia</taxon>
        <taxon>Cionidae</taxon>
        <taxon>Ciona</taxon>
    </lineage>
</organism>
<dbReference type="Proteomes" id="UP000008144">
    <property type="component" value="Chromosome 4"/>
</dbReference>
<dbReference type="InParanoid" id="F7B609"/>
<proteinExistence type="predicted"/>
<reference evidence="2" key="3">
    <citation type="submission" date="2025-08" db="UniProtKB">
        <authorList>
            <consortium name="Ensembl"/>
        </authorList>
    </citation>
    <scope>IDENTIFICATION</scope>
</reference>
<sequence length="412" mass="46284">MVENAEKQFGPTHAVYHRLLQPAYERMIIQHVYKNKINLKSGATGQLLQKRPKTTGYLGKKWEGTSYPASTYWNPTVNEHWQWQHSVAPSIAHSIQTFQENQQKPITVPQLTDEYNIKASSRANTFSATTRVREVPVSGIYKKEIQEFRSRTPSARGVRAVAISNRSLIASQSGRAHSVGAPSVSGKIPHASDQPVRMQREFEQLQLTRERKRQAQITSHRMDRMYYLNGSSSKIHSKYRISDEELSRIRMIAVARGIKVPSIVSGYKENRGSVSGPHSTPRGPEDDDVARQGSGRTIIPTADNLSIGDVTSLDGTEKGSSRATKEDRATSDNEEDRLELLRELEAEKSVTSHNLDVEDATEEEKEEEEHSEPNEKQETVSVKSDSAALQGSQRNVTFLTELTEAEKMQEKS</sequence>
<reference evidence="2" key="2">
    <citation type="journal article" date="2008" name="Genome Biol.">
        <title>Improved genome assembly and evidence-based global gene model set for the chordate Ciona intestinalis: new insight into intron and operon populations.</title>
        <authorList>
            <person name="Satou Y."/>
            <person name="Mineta K."/>
            <person name="Ogasawara M."/>
            <person name="Sasakura Y."/>
            <person name="Shoguchi E."/>
            <person name="Ueno K."/>
            <person name="Yamada L."/>
            <person name="Matsumoto J."/>
            <person name="Wasserscheid J."/>
            <person name="Dewar K."/>
            <person name="Wiley G.B."/>
            <person name="Macmil S.L."/>
            <person name="Roe B.A."/>
            <person name="Zeller R.W."/>
            <person name="Hastings K.E."/>
            <person name="Lemaire P."/>
            <person name="Lindquist E."/>
            <person name="Endo T."/>
            <person name="Hotta K."/>
            <person name="Inaba K."/>
        </authorList>
    </citation>
    <scope>NUCLEOTIDE SEQUENCE [LARGE SCALE GENOMIC DNA]</scope>
    <source>
        <strain evidence="2">wild type</strain>
    </source>
</reference>
<accession>A0A1W2WNK6</accession>
<feature type="region of interest" description="Disordered" evidence="1">
    <location>
        <begin position="173"/>
        <end position="196"/>
    </location>
</feature>
<reference evidence="2" key="4">
    <citation type="submission" date="2025-09" db="UniProtKB">
        <authorList>
            <consortium name="Ensembl"/>
        </authorList>
    </citation>
    <scope>IDENTIFICATION</scope>
</reference>
<dbReference type="STRING" id="7719.ENSCINP00000008649"/>
<evidence type="ECO:0000313" key="2">
    <source>
        <dbReference type="Ensembl" id="ENSCINP00000008649.3"/>
    </source>
</evidence>
<evidence type="ECO:0000313" key="3">
    <source>
        <dbReference type="Proteomes" id="UP000008144"/>
    </source>
</evidence>
<dbReference type="AlphaFoldDB" id="F7B609"/>
<dbReference type="EMBL" id="EAAA01001926">
    <property type="status" value="NOT_ANNOTATED_CDS"/>
    <property type="molecule type" value="Genomic_DNA"/>
</dbReference>
<evidence type="ECO:0000256" key="1">
    <source>
        <dbReference type="SAM" id="MobiDB-lite"/>
    </source>
</evidence>
<feature type="compositionally biased region" description="Acidic residues" evidence="1">
    <location>
        <begin position="357"/>
        <end position="370"/>
    </location>
</feature>